<dbReference type="AlphaFoldDB" id="X6P3J6"/>
<accession>X6P3J6</accession>
<proteinExistence type="predicted"/>
<sequence length="154" mass="17775">MKSELTIVDMAGHQIDGVKEDKHSIGKENIEQYKKKMLCSLETSCIIANLVIFRDFIKSIINQTIFKNILKNEWQKHLISSINVFIIPKQIKIETVVLNERISKTTDNDGIFDKNAVGQEKVMEKDWERNENMKEKGVEKIAAKEPSAQIEKEK</sequence>
<dbReference type="EMBL" id="ASPP01004027">
    <property type="protein sequence ID" value="ETO32659.1"/>
    <property type="molecule type" value="Genomic_DNA"/>
</dbReference>
<evidence type="ECO:0000313" key="1">
    <source>
        <dbReference type="EMBL" id="ETO32659.1"/>
    </source>
</evidence>
<reference evidence="1 2" key="1">
    <citation type="journal article" date="2013" name="Curr. Biol.">
        <title>The Genome of the Foraminiferan Reticulomyxa filosa.</title>
        <authorList>
            <person name="Glockner G."/>
            <person name="Hulsmann N."/>
            <person name="Schleicher M."/>
            <person name="Noegel A.A."/>
            <person name="Eichinger L."/>
            <person name="Gallinger C."/>
            <person name="Pawlowski J."/>
            <person name="Sierra R."/>
            <person name="Euteneuer U."/>
            <person name="Pillet L."/>
            <person name="Moustafa A."/>
            <person name="Platzer M."/>
            <person name="Groth M."/>
            <person name="Szafranski K."/>
            <person name="Schliwa M."/>
        </authorList>
    </citation>
    <scope>NUCLEOTIDE SEQUENCE [LARGE SCALE GENOMIC DNA]</scope>
</reference>
<organism evidence="1 2">
    <name type="scientific">Reticulomyxa filosa</name>
    <dbReference type="NCBI Taxonomy" id="46433"/>
    <lineage>
        <taxon>Eukaryota</taxon>
        <taxon>Sar</taxon>
        <taxon>Rhizaria</taxon>
        <taxon>Retaria</taxon>
        <taxon>Foraminifera</taxon>
        <taxon>Monothalamids</taxon>
        <taxon>Reticulomyxidae</taxon>
        <taxon>Reticulomyxa</taxon>
    </lineage>
</organism>
<name>X6P3J6_RETFI</name>
<dbReference type="Proteomes" id="UP000023152">
    <property type="component" value="Unassembled WGS sequence"/>
</dbReference>
<evidence type="ECO:0000313" key="2">
    <source>
        <dbReference type="Proteomes" id="UP000023152"/>
    </source>
</evidence>
<feature type="non-terminal residue" evidence="1">
    <location>
        <position position="154"/>
    </location>
</feature>
<protein>
    <submittedName>
        <fullName evidence="1">Uncharacterized protein</fullName>
    </submittedName>
</protein>
<gene>
    <name evidence="1" type="ORF">RFI_04457</name>
</gene>
<comment type="caution">
    <text evidence="1">The sequence shown here is derived from an EMBL/GenBank/DDBJ whole genome shotgun (WGS) entry which is preliminary data.</text>
</comment>
<keyword evidence="2" id="KW-1185">Reference proteome</keyword>